<protein>
    <submittedName>
        <fullName evidence="1">Uncharacterized protein</fullName>
    </submittedName>
</protein>
<reference evidence="1 2" key="2">
    <citation type="journal article" date="2014" name="J. Gen. Appl. Microbiol.">
        <title>The early diverging ascomycetous budding yeast Saitoella complicata has three histone deacetylases belonging to the Clr6, Hos2, and Rpd3 lineages.</title>
        <authorList>
            <person name="Nishida H."/>
            <person name="Matsumoto T."/>
            <person name="Kondo S."/>
            <person name="Hamamoto M."/>
            <person name="Yoshikawa H."/>
        </authorList>
    </citation>
    <scope>NUCLEOTIDE SEQUENCE [LARGE SCALE GENOMIC DNA]</scope>
    <source>
        <strain evidence="1 2">NRRL Y-17804</strain>
    </source>
</reference>
<gene>
    <name evidence="1" type="ORF">G7K_5294-t1</name>
</gene>
<dbReference type="EMBL" id="BACD03000042">
    <property type="protein sequence ID" value="GAO51183.1"/>
    <property type="molecule type" value="Genomic_DNA"/>
</dbReference>
<evidence type="ECO:0000313" key="1">
    <source>
        <dbReference type="EMBL" id="GAO51183.1"/>
    </source>
</evidence>
<reference evidence="1 2" key="3">
    <citation type="journal article" date="2015" name="Genome Announc.">
        <title>Draft Genome Sequence of the Archiascomycetous Yeast Saitoella complicata.</title>
        <authorList>
            <person name="Yamauchi K."/>
            <person name="Kondo S."/>
            <person name="Hamamoto M."/>
            <person name="Takahashi Y."/>
            <person name="Ogura Y."/>
            <person name="Hayashi T."/>
            <person name="Nishida H."/>
        </authorList>
    </citation>
    <scope>NUCLEOTIDE SEQUENCE [LARGE SCALE GENOMIC DNA]</scope>
    <source>
        <strain evidence="1 2">NRRL Y-17804</strain>
    </source>
</reference>
<organism evidence="1 2">
    <name type="scientific">Saitoella complicata (strain BCRC 22490 / CBS 7301 / JCM 7358 / NBRC 10748 / NRRL Y-17804)</name>
    <dbReference type="NCBI Taxonomy" id="698492"/>
    <lineage>
        <taxon>Eukaryota</taxon>
        <taxon>Fungi</taxon>
        <taxon>Dikarya</taxon>
        <taxon>Ascomycota</taxon>
        <taxon>Taphrinomycotina</taxon>
        <taxon>Taphrinomycotina incertae sedis</taxon>
        <taxon>Saitoella</taxon>
    </lineage>
</organism>
<reference evidence="1 2" key="1">
    <citation type="journal article" date="2011" name="J. Gen. Appl. Microbiol.">
        <title>Draft genome sequencing of the enigmatic yeast Saitoella complicata.</title>
        <authorList>
            <person name="Nishida H."/>
            <person name="Hamamoto M."/>
            <person name="Sugiyama J."/>
        </authorList>
    </citation>
    <scope>NUCLEOTIDE SEQUENCE [LARGE SCALE GENOMIC DNA]</scope>
    <source>
        <strain evidence="1 2">NRRL Y-17804</strain>
    </source>
</reference>
<name>A0A0E9NN05_SAICN</name>
<keyword evidence="2" id="KW-1185">Reference proteome</keyword>
<dbReference type="Proteomes" id="UP000033140">
    <property type="component" value="Unassembled WGS sequence"/>
</dbReference>
<evidence type="ECO:0000313" key="2">
    <source>
        <dbReference type="Proteomes" id="UP000033140"/>
    </source>
</evidence>
<proteinExistence type="predicted"/>
<sequence length="96" mass="11114">MNERMDESLVKPTGMDKAGRLYRGRRAPSLLHCRLFVLMRVATAAKFGPLRIRSEVRRFQSMSRITDQKSFLTRNACFLVSSFHIRPPTSLTTVLW</sequence>
<accession>A0A0E9NN05</accession>
<dbReference type="AlphaFoldDB" id="A0A0E9NN05"/>
<comment type="caution">
    <text evidence="1">The sequence shown here is derived from an EMBL/GenBank/DDBJ whole genome shotgun (WGS) entry which is preliminary data.</text>
</comment>